<feature type="binding site" evidence="8">
    <location>
        <position position="16"/>
    </location>
    <ligand>
        <name>substrate</name>
    </ligand>
</feature>
<dbReference type="SUPFAM" id="SSF54506">
    <property type="entry name" value="Diaminopimelate epimerase-like"/>
    <property type="match status" value="2"/>
</dbReference>
<dbReference type="InterPro" id="IPR001653">
    <property type="entry name" value="DAP_epimerase_DapF"/>
</dbReference>
<feature type="active site" evidence="9">
    <location>
        <position position="75"/>
    </location>
</feature>
<feature type="active site" description="Proton donor" evidence="8">
    <location>
        <position position="75"/>
    </location>
</feature>
<dbReference type="PANTHER" id="PTHR31689">
    <property type="entry name" value="DIAMINOPIMELATE EPIMERASE, CHLOROPLASTIC"/>
    <property type="match status" value="1"/>
</dbReference>
<keyword evidence="6 8" id="KW-0413">Isomerase</keyword>
<dbReference type="EMBL" id="CAWVOK010000032">
    <property type="protein sequence ID" value="CAK8163470.1"/>
    <property type="molecule type" value="Genomic_DNA"/>
</dbReference>
<reference evidence="10 11" key="1">
    <citation type="submission" date="2024-01" db="EMBL/GenBank/DDBJ databases">
        <authorList>
            <person name="Kunselman E."/>
        </authorList>
    </citation>
    <scope>NUCLEOTIDE SEQUENCE [LARGE SCALE GENOMIC DNA]</scope>
    <source>
        <strain evidence="10">2 abalone samples</strain>
    </source>
</reference>
<gene>
    <name evidence="8 10" type="primary">dapF</name>
    <name evidence="10" type="ORF">CAXC1_60008</name>
</gene>
<evidence type="ECO:0000313" key="10">
    <source>
        <dbReference type="EMBL" id="CAK8163470.1"/>
    </source>
</evidence>
<keyword evidence="8" id="KW-0963">Cytoplasm</keyword>
<comment type="pathway">
    <text evidence="1 8">Amino-acid biosynthesis; L-lysine biosynthesis via DAP pathway; DL-2,6-diaminopimelate from LL-2,6-diaminopimelate: step 1/1.</text>
</comment>
<dbReference type="NCBIfam" id="TIGR00652">
    <property type="entry name" value="DapF"/>
    <property type="match status" value="1"/>
</dbReference>
<organism evidence="10 11">
    <name type="scientific">Candidatus Xenohaliotis californiensis</name>
    <dbReference type="NCBI Taxonomy" id="84677"/>
    <lineage>
        <taxon>Bacteria</taxon>
        <taxon>Pseudomonadati</taxon>
        <taxon>Pseudomonadota</taxon>
        <taxon>Alphaproteobacteria</taxon>
        <taxon>Rickettsiales</taxon>
        <taxon>Anaplasmataceae</taxon>
        <taxon>Candidatus Xenohaliotis</taxon>
    </lineage>
</organism>
<keyword evidence="11" id="KW-1185">Reference proteome</keyword>
<sequence length="293" mass="32544">MCYCKLKFFKMHSLGNDFMIVLNNNFLPNKKTINLLANRKTAVGFDQLIVIKNNDNGKHCLVDIYNADGSQPETCGNGFRCVAFLIMQKFQTNSITISSAMHTAFCKKTSTGILVNMGQPKILWHEIPLREKHNTAKLPIKIKGLGQPMCINIGNTHTVFFVDKNHKPTANEMHHIGPYIEQHNLFPLGTNVHIACTLDNDTIAALTWERGSGLTNACGSGACAIGYLAYKNLNYSNKINIKFINNIMNVLISEDNTVSCNAPASMSFFGSIDCTNDMLKSNRFEGSMYSSNT</sequence>
<feature type="binding site" evidence="8">
    <location>
        <begin position="219"/>
        <end position="220"/>
    </location>
    <ligand>
        <name>substrate</name>
    </ligand>
</feature>
<comment type="catalytic activity">
    <reaction evidence="7 8">
        <text>(2S,6S)-2,6-diaminopimelate = meso-2,6-diaminopimelate</text>
        <dbReference type="Rhea" id="RHEA:15393"/>
        <dbReference type="ChEBI" id="CHEBI:57609"/>
        <dbReference type="ChEBI" id="CHEBI:57791"/>
        <dbReference type="EC" id="5.1.1.7"/>
    </reaction>
</comment>
<dbReference type="PROSITE" id="PS01326">
    <property type="entry name" value="DAP_EPIMERASE"/>
    <property type="match status" value="1"/>
</dbReference>
<dbReference type="PANTHER" id="PTHR31689:SF0">
    <property type="entry name" value="DIAMINOPIMELATE EPIMERASE"/>
    <property type="match status" value="1"/>
</dbReference>
<feature type="active site" description="Proton acceptor" evidence="8">
    <location>
        <position position="218"/>
    </location>
</feature>
<comment type="similarity">
    <text evidence="2 8">Belongs to the diaminopimelate epimerase family.</text>
</comment>
<feature type="binding site" evidence="8">
    <location>
        <position position="66"/>
    </location>
    <ligand>
        <name>substrate</name>
    </ligand>
</feature>
<feature type="binding site" evidence="8">
    <location>
        <begin position="76"/>
        <end position="77"/>
    </location>
    <ligand>
        <name>substrate</name>
    </ligand>
</feature>
<evidence type="ECO:0000256" key="9">
    <source>
        <dbReference type="PROSITE-ProRule" id="PRU10125"/>
    </source>
</evidence>
<proteinExistence type="inferred from homology"/>
<comment type="function">
    <text evidence="8">Catalyzes the stereoinversion of LL-2,6-diaminopimelate (L,L-DAP) to meso-diaminopimelate (meso-DAP), a precursor of L-lysine and an essential component of the bacterial peptidoglycan.</text>
</comment>
<dbReference type="GO" id="GO:0008837">
    <property type="term" value="F:diaminopimelate epimerase activity"/>
    <property type="evidence" value="ECO:0007669"/>
    <property type="project" value="UniProtKB-EC"/>
</dbReference>
<feature type="binding site" evidence="8">
    <location>
        <position position="47"/>
    </location>
    <ligand>
        <name>substrate</name>
    </ligand>
</feature>
<feature type="binding site" evidence="8">
    <location>
        <begin position="209"/>
        <end position="210"/>
    </location>
    <ligand>
        <name>substrate</name>
    </ligand>
</feature>
<comment type="subcellular location">
    <subcellularLocation>
        <location evidence="8">Cytoplasm</location>
    </subcellularLocation>
</comment>
<evidence type="ECO:0000256" key="2">
    <source>
        <dbReference type="ARBA" id="ARBA00010219"/>
    </source>
</evidence>
<evidence type="ECO:0000256" key="3">
    <source>
        <dbReference type="ARBA" id="ARBA00013080"/>
    </source>
</evidence>
<dbReference type="InterPro" id="IPR018510">
    <property type="entry name" value="DAP_epimerase_AS"/>
</dbReference>
<comment type="caution">
    <text evidence="10">The sequence shown here is derived from an EMBL/GenBank/DDBJ whole genome shotgun (WGS) entry which is preliminary data.</text>
</comment>
<evidence type="ECO:0000256" key="8">
    <source>
        <dbReference type="HAMAP-Rule" id="MF_00197"/>
    </source>
</evidence>
<evidence type="ECO:0000256" key="6">
    <source>
        <dbReference type="ARBA" id="ARBA00023235"/>
    </source>
</evidence>
<dbReference type="HAMAP" id="MF_00197">
    <property type="entry name" value="DAP_epimerase"/>
    <property type="match status" value="1"/>
</dbReference>
<dbReference type="Pfam" id="PF01678">
    <property type="entry name" value="DAP_epimerase"/>
    <property type="match status" value="2"/>
</dbReference>
<protein>
    <recommendedName>
        <fullName evidence="3 8">Diaminopimelate epimerase</fullName>
        <shortName evidence="8">DAP epimerase</shortName>
        <ecNumber evidence="3 8">5.1.1.7</ecNumber>
    </recommendedName>
    <alternativeName>
        <fullName evidence="8">PLP-independent amino acid racemase</fullName>
    </alternativeName>
</protein>
<keyword evidence="5 8" id="KW-0457">Lysine biosynthesis</keyword>
<dbReference type="Proteomes" id="UP001314181">
    <property type="component" value="Unassembled WGS sequence"/>
</dbReference>
<comment type="subunit">
    <text evidence="8">Homodimer.</text>
</comment>
<feature type="site" description="Could be important to modulate the pK values of the two catalytic cysteine residues" evidence="8">
    <location>
        <position position="209"/>
    </location>
</feature>
<feature type="binding site" evidence="8">
    <location>
        <position position="191"/>
    </location>
    <ligand>
        <name>substrate</name>
    </ligand>
</feature>
<evidence type="ECO:0000256" key="7">
    <source>
        <dbReference type="ARBA" id="ARBA00051712"/>
    </source>
</evidence>
<accession>A0ABP0EXL9</accession>
<evidence type="ECO:0000256" key="5">
    <source>
        <dbReference type="ARBA" id="ARBA00023154"/>
    </source>
</evidence>
<feature type="site" description="Could be important to modulate the pK values of the two catalytic cysteine residues" evidence="8">
    <location>
        <position position="157"/>
    </location>
</feature>
<keyword evidence="4 8" id="KW-0028">Amino-acid biosynthesis</keyword>
<dbReference type="Gene3D" id="3.10.310.10">
    <property type="entry name" value="Diaminopimelate Epimerase, Chain A, domain 1"/>
    <property type="match status" value="2"/>
</dbReference>
<evidence type="ECO:0000256" key="4">
    <source>
        <dbReference type="ARBA" id="ARBA00022605"/>
    </source>
</evidence>
<feature type="binding site" evidence="8">
    <location>
        <position position="155"/>
    </location>
    <ligand>
        <name>substrate</name>
    </ligand>
</feature>
<dbReference type="EC" id="5.1.1.7" evidence="3 8"/>
<name>A0ABP0EXL9_9RICK</name>
<evidence type="ECO:0000313" key="11">
    <source>
        <dbReference type="Proteomes" id="UP001314181"/>
    </source>
</evidence>
<evidence type="ECO:0000256" key="1">
    <source>
        <dbReference type="ARBA" id="ARBA00005196"/>
    </source>
</evidence>